<protein>
    <recommendedName>
        <fullName evidence="3">MarR family transcriptional regulator</fullName>
    </recommendedName>
</protein>
<accession>A0A2P4UE97</accession>
<organism evidence="1 2">
    <name type="scientific">Actinomadura rubteroloni</name>
    <dbReference type="NCBI Taxonomy" id="1926885"/>
    <lineage>
        <taxon>Bacteria</taxon>
        <taxon>Bacillati</taxon>
        <taxon>Actinomycetota</taxon>
        <taxon>Actinomycetes</taxon>
        <taxon>Streptosporangiales</taxon>
        <taxon>Thermomonosporaceae</taxon>
        <taxon>Actinomadura</taxon>
    </lineage>
</organism>
<dbReference type="AlphaFoldDB" id="A0A2P4UE97"/>
<proteinExistence type="predicted"/>
<evidence type="ECO:0000313" key="2">
    <source>
        <dbReference type="Proteomes" id="UP000242367"/>
    </source>
</evidence>
<dbReference type="Proteomes" id="UP000242367">
    <property type="component" value="Unassembled WGS sequence"/>
</dbReference>
<reference evidence="1 2" key="1">
    <citation type="journal article" date="2017" name="Chemistry">
        <title>Isolation, Biosynthesis and Chemical Modifications of Rubterolones A-F: Rare Tropolone Alkaloids from Actinomadura sp. 5-2.</title>
        <authorList>
            <person name="Guo H."/>
            <person name="Benndorf R."/>
            <person name="Leichnitz D."/>
            <person name="Klassen J.L."/>
            <person name="Vollmers J."/>
            <person name="Gorls H."/>
            <person name="Steinacker M."/>
            <person name="Weigel C."/>
            <person name="Dahse H.M."/>
            <person name="Kaster A.K."/>
            <person name="de Beer Z.W."/>
            <person name="Poulsen M."/>
            <person name="Beemelmanns C."/>
        </authorList>
    </citation>
    <scope>NUCLEOTIDE SEQUENCE [LARGE SCALE GENOMIC DNA]</scope>
    <source>
        <strain evidence="1 2">5-2</strain>
    </source>
</reference>
<evidence type="ECO:0000313" key="1">
    <source>
        <dbReference type="EMBL" id="POM23356.1"/>
    </source>
</evidence>
<comment type="caution">
    <text evidence="1">The sequence shown here is derived from an EMBL/GenBank/DDBJ whole genome shotgun (WGS) entry which is preliminary data.</text>
</comment>
<keyword evidence="2" id="KW-1185">Reference proteome</keyword>
<evidence type="ECO:0008006" key="3">
    <source>
        <dbReference type="Google" id="ProtNLM"/>
    </source>
</evidence>
<dbReference type="EMBL" id="MTBP01000003">
    <property type="protein sequence ID" value="POM23356.1"/>
    <property type="molecule type" value="Genomic_DNA"/>
</dbReference>
<gene>
    <name evidence="1" type="ORF">BTM25_45090</name>
</gene>
<sequence>MHRPVRDGQASGMSEQRADVQGLSDVDLIVYEAVATLGQDGSAAEADRLQTMTDLPEEDVWQALNHLVQANHVHATDHGYTLGPHDWSVWQ</sequence>
<name>A0A2P4UE97_9ACTN</name>